<reference evidence="2" key="1">
    <citation type="journal article" date="2014" name="Int. J. Syst. Evol. Microbiol.">
        <title>Complete genome sequence of Corynebacterium casei LMG S-19264T (=DSM 44701T), isolated from a smear-ripened cheese.</title>
        <authorList>
            <consortium name="US DOE Joint Genome Institute (JGI-PGF)"/>
            <person name="Walter F."/>
            <person name="Albersmeier A."/>
            <person name="Kalinowski J."/>
            <person name="Ruckert C."/>
        </authorList>
    </citation>
    <scope>NUCLEOTIDE SEQUENCE</scope>
    <source>
        <strain evidence="2">KCTC 23224</strain>
    </source>
</reference>
<evidence type="ECO:0000313" key="3">
    <source>
        <dbReference type="Proteomes" id="UP000642809"/>
    </source>
</evidence>
<organism evidence="2 3">
    <name type="scientific">Mongoliitalea lutea</name>
    <dbReference type="NCBI Taxonomy" id="849756"/>
    <lineage>
        <taxon>Bacteria</taxon>
        <taxon>Pseudomonadati</taxon>
        <taxon>Bacteroidota</taxon>
        <taxon>Cytophagia</taxon>
        <taxon>Cytophagales</taxon>
        <taxon>Cyclobacteriaceae</taxon>
        <taxon>Mongoliitalea</taxon>
    </lineage>
</organism>
<dbReference type="PANTHER" id="PTHR43581">
    <property type="entry name" value="ATP/GTP PHOSPHATASE"/>
    <property type="match status" value="1"/>
</dbReference>
<dbReference type="InterPro" id="IPR051396">
    <property type="entry name" value="Bact_Antivir_Def_Nuclease"/>
</dbReference>
<dbReference type="Pfam" id="PF13304">
    <property type="entry name" value="AAA_21"/>
    <property type="match status" value="1"/>
</dbReference>
<sequence>MKISKVSIKNFKRFDDLTIDLGKNPSRIIALVGPNGCGKSSVLDSFLMYNAQHYGNIGSNSGNVQDFKKNKSIHLSPGQSIGIELEGGIELASSGEFERRQQDGEGNTIFSFRSPYRYSSLLLKSTLEQVSDIKENQDGASFSNQLDDKISQNYSRLYVHFQNILKKENLRYEEAKSRVIGELNTSLEKCLDIKITDIGDIMDGKGTLFFSKQNDPNDFDYNKLSTGEKECVDMLIDIYLRKEVYKETIYCIDEPELHLNTGIQRKLLKEIIKMIPDKSQLWICTHSIGFLRALQLDYKDDCQILDFGTKDYFNGAKTIQPLSKTRKNWANIFETALEDLTGLIAPKTIIYCEGHPKPGLGNREKGFDAQIFNIIFEEKYPDVLFVSSGGNTELEKHSALALSVLNKAFLDVEILILKDKDINPSGESTSDKERNVFLRKSKSNRMLERREIENYLFDSEVLKKYCDKHNSIFDEEKYHVIVKDILEQDVKSKFQEIKSCCTQENIGKEVFCKELASLIYSDMVIYGSLEKVILSDHVKVKD</sequence>
<evidence type="ECO:0000313" key="2">
    <source>
        <dbReference type="EMBL" id="GHB52910.1"/>
    </source>
</evidence>
<dbReference type="Proteomes" id="UP000642809">
    <property type="component" value="Unassembled WGS sequence"/>
</dbReference>
<dbReference type="InterPro" id="IPR003959">
    <property type="entry name" value="ATPase_AAA_core"/>
</dbReference>
<reference evidence="2" key="2">
    <citation type="submission" date="2020-09" db="EMBL/GenBank/DDBJ databases">
        <authorList>
            <person name="Sun Q."/>
            <person name="Kim S."/>
        </authorList>
    </citation>
    <scope>NUCLEOTIDE SEQUENCE</scope>
    <source>
        <strain evidence="2">KCTC 23224</strain>
    </source>
</reference>
<dbReference type="RefSeq" id="WP_189586496.1">
    <property type="nucleotide sequence ID" value="NZ_BMYF01000032.1"/>
</dbReference>
<gene>
    <name evidence="2" type="ORF">GCM10008106_36870</name>
</gene>
<evidence type="ECO:0000259" key="1">
    <source>
        <dbReference type="Pfam" id="PF13304"/>
    </source>
</evidence>
<comment type="caution">
    <text evidence="2">The sequence shown here is derived from an EMBL/GenBank/DDBJ whole genome shotgun (WGS) entry which is preliminary data.</text>
</comment>
<feature type="domain" description="ATPase AAA-type core" evidence="1">
    <location>
        <begin position="28"/>
        <end position="291"/>
    </location>
</feature>
<dbReference type="GO" id="GO:0016887">
    <property type="term" value="F:ATP hydrolysis activity"/>
    <property type="evidence" value="ECO:0007669"/>
    <property type="project" value="InterPro"/>
</dbReference>
<dbReference type="EMBL" id="BMYF01000032">
    <property type="protein sequence ID" value="GHB52910.1"/>
    <property type="molecule type" value="Genomic_DNA"/>
</dbReference>
<proteinExistence type="predicted"/>
<accession>A0A8J3D3N1</accession>
<dbReference type="InterPro" id="IPR027417">
    <property type="entry name" value="P-loop_NTPase"/>
</dbReference>
<protein>
    <recommendedName>
        <fullName evidence="1">ATPase AAA-type core domain-containing protein</fullName>
    </recommendedName>
</protein>
<dbReference type="PANTHER" id="PTHR43581:SF2">
    <property type="entry name" value="EXCINUCLEASE ATPASE SUBUNIT"/>
    <property type="match status" value="1"/>
</dbReference>
<dbReference type="GO" id="GO:0005524">
    <property type="term" value="F:ATP binding"/>
    <property type="evidence" value="ECO:0007669"/>
    <property type="project" value="InterPro"/>
</dbReference>
<dbReference type="Gene3D" id="3.40.50.300">
    <property type="entry name" value="P-loop containing nucleotide triphosphate hydrolases"/>
    <property type="match status" value="1"/>
</dbReference>
<dbReference type="SUPFAM" id="SSF52540">
    <property type="entry name" value="P-loop containing nucleoside triphosphate hydrolases"/>
    <property type="match status" value="1"/>
</dbReference>
<name>A0A8J3D3N1_9BACT</name>
<keyword evidence="3" id="KW-1185">Reference proteome</keyword>
<dbReference type="AlphaFoldDB" id="A0A8J3D3N1"/>